<feature type="transmembrane region" description="Helical" evidence="9">
    <location>
        <begin position="266"/>
        <end position="293"/>
    </location>
</feature>
<evidence type="ECO:0000256" key="8">
    <source>
        <dbReference type="SAM" id="MobiDB-lite"/>
    </source>
</evidence>
<protein>
    <recommendedName>
        <fullName evidence="10">TLC domain-containing protein</fullName>
    </recommendedName>
</protein>
<proteinExistence type="predicted"/>
<comment type="pathway">
    <text evidence="3">Sphingolipid metabolism.</text>
</comment>
<evidence type="ECO:0000256" key="2">
    <source>
        <dbReference type="ARBA" id="ARBA00004760"/>
    </source>
</evidence>
<evidence type="ECO:0000259" key="10">
    <source>
        <dbReference type="PROSITE" id="PS50922"/>
    </source>
</evidence>
<reference evidence="11" key="1">
    <citation type="submission" date="2022-12" db="EMBL/GenBank/DDBJ databases">
        <title>Genome assemblies of Blomia tropicalis.</title>
        <authorList>
            <person name="Cui Y."/>
        </authorList>
    </citation>
    <scope>NUCLEOTIDE SEQUENCE</scope>
    <source>
        <tissue evidence="11">Adult mites</tissue>
    </source>
</reference>
<evidence type="ECO:0000256" key="9">
    <source>
        <dbReference type="SAM" id="Phobius"/>
    </source>
</evidence>
<organism evidence="11 12">
    <name type="scientific">Blomia tropicalis</name>
    <name type="common">Mite</name>
    <dbReference type="NCBI Taxonomy" id="40697"/>
    <lineage>
        <taxon>Eukaryota</taxon>
        <taxon>Metazoa</taxon>
        <taxon>Ecdysozoa</taxon>
        <taxon>Arthropoda</taxon>
        <taxon>Chelicerata</taxon>
        <taxon>Arachnida</taxon>
        <taxon>Acari</taxon>
        <taxon>Acariformes</taxon>
        <taxon>Sarcoptiformes</taxon>
        <taxon>Astigmata</taxon>
        <taxon>Glycyphagoidea</taxon>
        <taxon>Echimyopodidae</taxon>
        <taxon>Blomia</taxon>
    </lineage>
</organism>
<dbReference type="InterPro" id="IPR016439">
    <property type="entry name" value="Lag1/Lac1-like"/>
</dbReference>
<keyword evidence="4 7" id="KW-0812">Transmembrane</keyword>
<evidence type="ECO:0000256" key="4">
    <source>
        <dbReference type="ARBA" id="ARBA00022692"/>
    </source>
</evidence>
<dbReference type="SMART" id="SM00724">
    <property type="entry name" value="TLC"/>
    <property type="match status" value="1"/>
</dbReference>
<name>A0A9Q0LZJ9_BLOTA</name>
<evidence type="ECO:0000256" key="5">
    <source>
        <dbReference type="ARBA" id="ARBA00022989"/>
    </source>
</evidence>
<keyword evidence="12" id="KW-1185">Reference proteome</keyword>
<dbReference type="Pfam" id="PF03798">
    <property type="entry name" value="TRAM_LAG1_CLN8"/>
    <property type="match status" value="1"/>
</dbReference>
<evidence type="ECO:0000256" key="6">
    <source>
        <dbReference type="ARBA" id="ARBA00023136"/>
    </source>
</evidence>
<dbReference type="OMA" id="FRCHNIG"/>
<accession>A0A9Q0LZJ9</accession>
<evidence type="ECO:0000256" key="3">
    <source>
        <dbReference type="ARBA" id="ARBA00004991"/>
    </source>
</evidence>
<feature type="transmembrane region" description="Helical" evidence="9">
    <location>
        <begin position="200"/>
        <end position="218"/>
    </location>
</feature>
<evidence type="ECO:0000256" key="7">
    <source>
        <dbReference type="PROSITE-ProRule" id="PRU00205"/>
    </source>
</evidence>
<dbReference type="GO" id="GO:0016020">
    <property type="term" value="C:membrane"/>
    <property type="evidence" value="ECO:0007669"/>
    <property type="project" value="UniProtKB-SubCell"/>
</dbReference>
<dbReference type="GO" id="GO:0050291">
    <property type="term" value="F:sphingosine N-acyltransferase activity"/>
    <property type="evidence" value="ECO:0007669"/>
    <property type="project" value="InterPro"/>
</dbReference>
<dbReference type="Proteomes" id="UP001142055">
    <property type="component" value="Chromosome 4"/>
</dbReference>
<dbReference type="InterPro" id="IPR006634">
    <property type="entry name" value="TLC-dom"/>
</dbReference>
<evidence type="ECO:0000313" key="11">
    <source>
        <dbReference type="EMBL" id="KAJ6215983.1"/>
    </source>
</evidence>
<dbReference type="PANTHER" id="PTHR12560:SF58">
    <property type="entry name" value="CERAMIDE SYNTHASE 1"/>
    <property type="match status" value="1"/>
</dbReference>
<dbReference type="PANTHER" id="PTHR12560">
    <property type="entry name" value="LONGEVITY ASSURANCE FACTOR 1 LAG1"/>
    <property type="match status" value="1"/>
</dbReference>
<gene>
    <name evidence="11" type="ORF">RDWZM_010483</name>
</gene>
<dbReference type="PROSITE" id="PS50922">
    <property type="entry name" value="TLC"/>
    <property type="match status" value="1"/>
</dbReference>
<dbReference type="AlphaFoldDB" id="A0A9Q0LZJ9"/>
<dbReference type="EMBL" id="JAPWDV010000004">
    <property type="protein sequence ID" value="KAJ6215983.1"/>
    <property type="molecule type" value="Genomic_DNA"/>
</dbReference>
<comment type="caution">
    <text evidence="11">The sequence shown here is derived from an EMBL/GenBank/DDBJ whole genome shotgun (WGS) entry which is preliminary data.</text>
</comment>
<feature type="region of interest" description="Disordered" evidence="8">
    <location>
        <begin position="350"/>
        <end position="370"/>
    </location>
</feature>
<dbReference type="GO" id="GO:0046513">
    <property type="term" value="P:ceramide biosynthetic process"/>
    <property type="evidence" value="ECO:0007669"/>
    <property type="project" value="InterPro"/>
</dbReference>
<feature type="transmembrane region" description="Helical" evidence="9">
    <location>
        <begin position="84"/>
        <end position="101"/>
    </location>
</feature>
<feature type="domain" description="TLC" evidence="10">
    <location>
        <begin position="121"/>
        <end position="335"/>
    </location>
</feature>
<feature type="transmembrane region" description="Helical" evidence="9">
    <location>
        <begin position="308"/>
        <end position="327"/>
    </location>
</feature>
<dbReference type="PIRSF" id="PIRSF005225">
    <property type="entry name" value="LAG1_LAC1"/>
    <property type="match status" value="1"/>
</dbReference>
<comment type="subcellular location">
    <subcellularLocation>
        <location evidence="1">Membrane</location>
        <topology evidence="1">Multi-pass membrane protein</topology>
    </subcellularLocation>
</comment>
<keyword evidence="6 7" id="KW-0472">Membrane</keyword>
<evidence type="ECO:0000256" key="1">
    <source>
        <dbReference type="ARBA" id="ARBA00004141"/>
    </source>
</evidence>
<comment type="pathway">
    <text evidence="2">Lipid metabolism; sphingolipid metabolism.</text>
</comment>
<keyword evidence="5 9" id="KW-1133">Transmembrane helix</keyword>
<feature type="transmembrane region" description="Helical" evidence="9">
    <location>
        <begin position="131"/>
        <end position="149"/>
    </location>
</feature>
<evidence type="ECO:0000313" key="12">
    <source>
        <dbReference type="Proteomes" id="UP001142055"/>
    </source>
</evidence>
<sequence>MTKFTYNVPIEPHLYVDASYYNLCYLSWKNFRKYFNYLWYDDDGDQTTTSTSTSSITTNGTDEKSQLNFSTLLYEYNQNVNGDLMYILMGALILTFVRLFLINRISSKLVRINYVATKDMARFSESMYNHLFYLFAFILSAMVVYQNGYLTHPERIWQGYELGEHVPTLVWAVYTMEAAHYLHCLFAVQFINSWSTDSHILFLHHIIALMLITISYFIRTYRIGVLVLFLHDVCDIIMDGCKMLIKLRLQNPLAIKLVDIGRNCSFLLFVAFWFTFRLYYFPIVVLYAAVIFLEHNDVQEWVPFQMELFILLLVIFAMNVYWATLILKMVYNAICGQTIDDIREIDENDSVGDTNHKVETPKMNGHSKKD</sequence>